<proteinExistence type="predicted"/>
<evidence type="ECO:0000313" key="3">
    <source>
        <dbReference type="EMBL" id="BBM83980.1"/>
    </source>
</evidence>
<dbReference type="EMBL" id="AP019860">
    <property type="protein sequence ID" value="BBM83980.1"/>
    <property type="molecule type" value="Genomic_DNA"/>
</dbReference>
<protein>
    <submittedName>
        <fullName evidence="3">Uncharacterized protein</fullName>
    </submittedName>
</protein>
<organism evidence="3 4">
    <name type="scientific">Uabimicrobium amorphum</name>
    <dbReference type="NCBI Taxonomy" id="2596890"/>
    <lineage>
        <taxon>Bacteria</taxon>
        <taxon>Pseudomonadati</taxon>
        <taxon>Planctomycetota</taxon>
        <taxon>Candidatus Uabimicrobiia</taxon>
        <taxon>Candidatus Uabimicrobiales</taxon>
        <taxon>Candidatus Uabimicrobiaceae</taxon>
        <taxon>Candidatus Uabimicrobium</taxon>
    </lineage>
</organism>
<evidence type="ECO:0000256" key="2">
    <source>
        <dbReference type="SAM" id="MobiDB-lite"/>
    </source>
</evidence>
<dbReference type="AlphaFoldDB" id="A0A5S9ILZ1"/>
<reference evidence="3 4" key="1">
    <citation type="submission" date="2019-08" db="EMBL/GenBank/DDBJ databases">
        <title>Complete genome sequence of Candidatus Uab amorphum.</title>
        <authorList>
            <person name="Shiratori T."/>
            <person name="Suzuki S."/>
            <person name="Kakizawa Y."/>
            <person name="Ishida K."/>
        </authorList>
    </citation>
    <scope>NUCLEOTIDE SEQUENCE [LARGE SCALE GENOMIC DNA]</scope>
    <source>
        <strain evidence="3 4">SRT547</strain>
    </source>
</reference>
<dbReference type="KEGG" id="uam:UABAM_02335"/>
<accession>A0A5S9ILZ1</accession>
<dbReference type="Proteomes" id="UP000326354">
    <property type="component" value="Chromosome"/>
</dbReference>
<evidence type="ECO:0000256" key="1">
    <source>
        <dbReference type="SAM" id="Coils"/>
    </source>
</evidence>
<feature type="coiled-coil region" evidence="1">
    <location>
        <begin position="124"/>
        <end position="163"/>
    </location>
</feature>
<feature type="compositionally biased region" description="Basic and acidic residues" evidence="2">
    <location>
        <begin position="259"/>
        <end position="268"/>
    </location>
</feature>
<gene>
    <name evidence="3" type="ORF">UABAM_02335</name>
</gene>
<name>A0A5S9ILZ1_UABAM</name>
<sequence length="276" mass="32770">MKKLNYIVFFALLSIVCAEDKVNVYLKSGLMLNGSVKDDKFVEVYRSGYQTLRPQNENIKKALRKNKKYTPVSRRGGLRLWYVNHSNGFVYVPYKSVRNIVWLGKAKNTAEKVHKKTQKIKATYKDVIEERKLAREQLQQKRLKELQEQEKIDKEREEEAKQQAMLLTKEEKEVLQQFPPGAEWNSEERDKIHQQLNRARNKFTVRQINGRRVIQKTFFGGVNKKERTFYKKYDVWLKAVDKQKELDRLKALEDEEGPQEEKDSREQQDEVDLGEN</sequence>
<keyword evidence="1" id="KW-0175">Coiled coil</keyword>
<dbReference type="RefSeq" id="WP_151968161.1">
    <property type="nucleotide sequence ID" value="NZ_AP019860.1"/>
</dbReference>
<feature type="region of interest" description="Disordered" evidence="2">
    <location>
        <begin position="249"/>
        <end position="276"/>
    </location>
</feature>
<evidence type="ECO:0000313" key="4">
    <source>
        <dbReference type="Proteomes" id="UP000326354"/>
    </source>
</evidence>
<keyword evidence="4" id="KW-1185">Reference proteome</keyword>